<feature type="compositionally biased region" description="Acidic residues" evidence="1">
    <location>
        <begin position="931"/>
        <end position="944"/>
    </location>
</feature>
<dbReference type="GeneID" id="30176306"/>
<feature type="region of interest" description="Disordered" evidence="1">
    <location>
        <begin position="918"/>
        <end position="952"/>
    </location>
</feature>
<dbReference type="InterPro" id="IPR013087">
    <property type="entry name" value="Znf_C2H2_type"/>
</dbReference>
<organism evidence="3 4">
    <name type="scientific">Pichia membranifaciens NRRL Y-2026</name>
    <dbReference type="NCBI Taxonomy" id="763406"/>
    <lineage>
        <taxon>Eukaryota</taxon>
        <taxon>Fungi</taxon>
        <taxon>Dikarya</taxon>
        <taxon>Ascomycota</taxon>
        <taxon>Saccharomycotina</taxon>
        <taxon>Pichiomycetes</taxon>
        <taxon>Pichiales</taxon>
        <taxon>Pichiaceae</taxon>
        <taxon>Pichia</taxon>
    </lineage>
</organism>
<reference evidence="3 4" key="1">
    <citation type="journal article" date="2016" name="Proc. Natl. Acad. Sci. U.S.A.">
        <title>Comparative genomics of biotechnologically important yeasts.</title>
        <authorList>
            <person name="Riley R."/>
            <person name="Haridas S."/>
            <person name="Wolfe K.H."/>
            <person name="Lopes M.R."/>
            <person name="Hittinger C.T."/>
            <person name="Goeker M."/>
            <person name="Salamov A.A."/>
            <person name="Wisecaver J.H."/>
            <person name="Long T.M."/>
            <person name="Calvey C.H."/>
            <person name="Aerts A.L."/>
            <person name="Barry K.W."/>
            <person name="Choi C."/>
            <person name="Clum A."/>
            <person name="Coughlan A.Y."/>
            <person name="Deshpande S."/>
            <person name="Douglass A.P."/>
            <person name="Hanson S.J."/>
            <person name="Klenk H.-P."/>
            <person name="LaButti K.M."/>
            <person name="Lapidus A."/>
            <person name="Lindquist E.A."/>
            <person name="Lipzen A.M."/>
            <person name="Meier-Kolthoff J.P."/>
            <person name="Ohm R.A."/>
            <person name="Otillar R.P."/>
            <person name="Pangilinan J.L."/>
            <person name="Peng Y."/>
            <person name="Rokas A."/>
            <person name="Rosa C.A."/>
            <person name="Scheuner C."/>
            <person name="Sibirny A.A."/>
            <person name="Slot J.C."/>
            <person name="Stielow J.B."/>
            <person name="Sun H."/>
            <person name="Kurtzman C.P."/>
            <person name="Blackwell M."/>
            <person name="Grigoriev I.V."/>
            <person name="Jeffries T.W."/>
        </authorList>
    </citation>
    <scope>NUCLEOTIDE SEQUENCE [LARGE SCALE GENOMIC DNA]</scope>
    <source>
        <strain evidence="3 4">NRRL Y-2026</strain>
    </source>
</reference>
<accession>A0A1E3NLK5</accession>
<keyword evidence="4" id="KW-1185">Reference proteome</keyword>
<sequence>MTLYWRNTTLNQLLGSVERPKDHPLDVYMAIEKLSVEEYAFGAKTHIPKFSVHNERSLQNFLSTINSKLGRRVYVSCDGLLNLGIVLSVETGYLVHISSTANIENNFIFGLASNVNSVLKNIVKSCDFKGEPPVDIALVKKWIKVLYLENKFELKINRYRPSFHIEYNTELALEKPILPLKHEVGIMNLYVEPNPLVPILNSYQCDFCLKSLAKIKHVMVHINENHQVPTGFKSNDFISFSHSQMTPKGHITVLVSEGFIKLEKIIISAHRKKVPAYFVPESVPKWKNQDLELSHNKLEYTINEISEFDEMFNFNCIVNFINNLKMNDINYYLDYCKVDERYRLIKNFLTKILFNIIVCQTRKYEFDTTLTSHRERTLKFYISSASRPSFVFGKISNPQRILNYAKAISEGLIILFGSLNLKRQKINLNCEIPDYKVHFSSSQKKLLKEIFKYVVANYKNKEVRMFDDEELKDTGLKLELEGDVLFFWNNLSKFFINISLQMEGRHTPLQTIFCLSTCNYDFCMKKLNFHRPPKRSRTFKALLYIIRLSFLSSINKKTDEYYNARITEATIKGGLRKIMEKLYYPTLYYFLKRKAAMLQPFFNAEKYTYVHPVSFKDKLVGCKILGLFSVNIMLNKSIEYIKAEIMYIRRFSEIQCDFDDDDSIRRVLEDYSEDTNNRRMWPLRKQKEHDPSYVENMLTKDFRRSISGITCLLIGYLVITNKPLSRFSEYLNIKTDALEFKNNLLSISTEEFNFTVDDESVVRYFKYYQVIRIFLLKVDEKIDDSFFFLKLDYVKPKTFFDLMGSRYTTYRYFCSFLKACHEKNNYRGERFSKNWIEIVRHGLRERSEGYLVINLKLIAPDHQKFVGSEDAPNVDPRSYLPIDEDFSLKDIIESGFLDYNFADEEDVEDDQDSDLTTANIAGTENKGNQDNFDDINDYDEEGDDDKSNKEDYETMINRIKMQLQSQTEKKSKH</sequence>
<evidence type="ECO:0000259" key="2">
    <source>
        <dbReference type="PROSITE" id="PS00028"/>
    </source>
</evidence>
<feature type="domain" description="C2H2-type" evidence="2">
    <location>
        <begin position="205"/>
        <end position="226"/>
    </location>
</feature>
<protein>
    <recommendedName>
        <fullName evidence="2">C2H2-type domain-containing protein</fullName>
    </recommendedName>
</protein>
<dbReference type="Proteomes" id="UP000094455">
    <property type="component" value="Unassembled WGS sequence"/>
</dbReference>
<proteinExistence type="predicted"/>
<dbReference type="EMBL" id="KV454002">
    <property type="protein sequence ID" value="ODQ47014.1"/>
    <property type="molecule type" value="Genomic_DNA"/>
</dbReference>
<gene>
    <name evidence="3" type="ORF">PICMEDRAFT_10055</name>
</gene>
<dbReference type="AlphaFoldDB" id="A0A1E3NLK5"/>
<evidence type="ECO:0000256" key="1">
    <source>
        <dbReference type="SAM" id="MobiDB-lite"/>
    </source>
</evidence>
<evidence type="ECO:0000313" key="3">
    <source>
        <dbReference type="EMBL" id="ODQ47014.1"/>
    </source>
</evidence>
<dbReference type="PROSITE" id="PS00028">
    <property type="entry name" value="ZINC_FINGER_C2H2_1"/>
    <property type="match status" value="1"/>
</dbReference>
<dbReference type="RefSeq" id="XP_019018127.1">
    <property type="nucleotide sequence ID" value="XM_019159619.1"/>
</dbReference>
<dbReference type="OrthoDB" id="10417232at2759"/>
<evidence type="ECO:0000313" key="4">
    <source>
        <dbReference type="Proteomes" id="UP000094455"/>
    </source>
</evidence>
<name>A0A1E3NLK5_9ASCO</name>
<feature type="compositionally biased region" description="Polar residues" evidence="1">
    <location>
        <begin position="918"/>
        <end position="930"/>
    </location>
</feature>